<organism evidence="3 4">
    <name type="scientific">Anaerococcus kampingae</name>
    <dbReference type="NCBI Taxonomy" id="3115614"/>
    <lineage>
        <taxon>Bacteria</taxon>
        <taxon>Bacillati</taxon>
        <taxon>Bacillota</taxon>
        <taxon>Tissierellia</taxon>
        <taxon>Tissierellales</taxon>
        <taxon>Peptoniphilaceae</taxon>
        <taxon>Anaerococcus</taxon>
    </lineage>
</organism>
<dbReference type="RefSeq" id="WP_410035555.1">
    <property type="nucleotide sequence ID" value="NZ_JBGMEF010000018.1"/>
</dbReference>
<evidence type="ECO:0000256" key="1">
    <source>
        <dbReference type="ARBA" id="ARBA00022801"/>
    </source>
</evidence>
<dbReference type="PANTHER" id="PTHR43798">
    <property type="entry name" value="MONOACYLGLYCEROL LIPASE"/>
    <property type="match status" value="1"/>
</dbReference>
<dbReference type="Gene3D" id="3.40.50.1820">
    <property type="entry name" value="alpha/beta hydrolase"/>
    <property type="match status" value="1"/>
</dbReference>
<accession>A0ABW9MDV6</accession>
<keyword evidence="1 3" id="KW-0378">Hydrolase</keyword>
<dbReference type="PANTHER" id="PTHR43798:SF31">
    <property type="entry name" value="AB HYDROLASE SUPERFAMILY PROTEIN YCLE"/>
    <property type="match status" value="1"/>
</dbReference>
<dbReference type="InterPro" id="IPR029058">
    <property type="entry name" value="AB_hydrolase_fold"/>
</dbReference>
<dbReference type="Pfam" id="PF00561">
    <property type="entry name" value="Abhydrolase_1"/>
    <property type="match status" value="1"/>
</dbReference>
<dbReference type="GO" id="GO:0016787">
    <property type="term" value="F:hydrolase activity"/>
    <property type="evidence" value="ECO:0007669"/>
    <property type="project" value="UniProtKB-KW"/>
</dbReference>
<proteinExistence type="predicted"/>
<evidence type="ECO:0000259" key="2">
    <source>
        <dbReference type="Pfam" id="PF00561"/>
    </source>
</evidence>
<dbReference type="SUPFAM" id="SSF53474">
    <property type="entry name" value="alpha/beta-Hydrolases"/>
    <property type="match status" value="1"/>
</dbReference>
<gene>
    <name evidence="3" type="ORF">ACCQ42_05200</name>
</gene>
<feature type="domain" description="AB hydrolase-1" evidence="2">
    <location>
        <begin position="28"/>
        <end position="136"/>
    </location>
</feature>
<sequence length="236" mass="27242">MKSSEDDYIKLRDGTHIFYKEYGQGENLFLLHGNDGDMTYFEYQIGFLSKYFHLILIDFRDHGFSDNNKDKLSFEIMANDLKEVYQALGLNKAHVLGFSDGANLALVFHKLYGEMIDKLILNAPNARFDGITPFAKVLMILENIVWTILPFFKKNKRVARLLLGDLKLEKSDLRDIDNPTMIIVGSNDLIRLSHIRGIAQNIRDCKLYIIKNQGHRLARKAPEIFNRLVLDFLKGD</sequence>
<reference evidence="3 4" key="1">
    <citation type="journal article" date="2025" name="Anaerobe">
        <title>Description of Anaerococcus kampingiae sp. nov., Anaerococcus groningensis sp. nov., Anaerococcus martiniensis sp. nov., and Anaerococcus cruorum sp. nov., isolated from human clinical specimens.</title>
        <authorList>
            <person name="Boiten K.E."/>
            <person name="Meijer J."/>
            <person name="van Wezel E.M."/>
            <person name="Veloo A.C.M."/>
        </authorList>
    </citation>
    <scope>NUCLEOTIDE SEQUENCE [LARGE SCALE GENOMIC DNA]</scope>
    <source>
        <strain evidence="3 4">ENR0874</strain>
    </source>
</reference>
<dbReference type="Proteomes" id="UP001637994">
    <property type="component" value="Unassembled WGS sequence"/>
</dbReference>
<dbReference type="InterPro" id="IPR050266">
    <property type="entry name" value="AB_hydrolase_sf"/>
</dbReference>
<protein>
    <submittedName>
        <fullName evidence="3">Alpha/beta fold hydrolase</fullName>
    </submittedName>
</protein>
<evidence type="ECO:0000313" key="3">
    <source>
        <dbReference type="EMBL" id="MFO3667163.1"/>
    </source>
</evidence>
<dbReference type="EMBL" id="JBGMEF010000018">
    <property type="protein sequence ID" value="MFO3667163.1"/>
    <property type="molecule type" value="Genomic_DNA"/>
</dbReference>
<evidence type="ECO:0000313" key="4">
    <source>
        <dbReference type="Proteomes" id="UP001637994"/>
    </source>
</evidence>
<comment type="caution">
    <text evidence="3">The sequence shown here is derived from an EMBL/GenBank/DDBJ whole genome shotgun (WGS) entry which is preliminary data.</text>
</comment>
<name>A0ABW9MDV6_9FIRM</name>
<keyword evidence="4" id="KW-1185">Reference proteome</keyword>
<dbReference type="InterPro" id="IPR000073">
    <property type="entry name" value="AB_hydrolase_1"/>
</dbReference>